<evidence type="ECO:0000256" key="3">
    <source>
        <dbReference type="ARBA" id="ARBA00022617"/>
    </source>
</evidence>
<evidence type="ECO:0000256" key="5">
    <source>
        <dbReference type="ARBA" id="ARBA00023002"/>
    </source>
</evidence>
<evidence type="ECO:0000256" key="1">
    <source>
        <dbReference type="ARBA" id="ARBA00001971"/>
    </source>
</evidence>
<keyword evidence="4 8" id="KW-0479">Metal-binding</keyword>
<dbReference type="InterPro" id="IPR001128">
    <property type="entry name" value="Cyt_P450"/>
</dbReference>
<evidence type="ECO:0000256" key="8">
    <source>
        <dbReference type="PIRSR" id="PIRSR602401-1"/>
    </source>
</evidence>
<dbReference type="PROSITE" id="PS00086">
    <property type="entry name" value="CYTOCHROME_P450"/>
    <property type="match status" value="1"/>
</dbReference>
<feature type="binding site" description="axial binding residue" evidence="8">
    <location>
        <position position="449"/>
    </location>
    <ligand>
        <name>heme</name>
        <dbReference type="ChEBI" id="CHEBI:30413"/>
    </ligand>
    <ligandPart>
        <name>Fe</name>
        <dbReference type="ChEBI" id="CHEBI:18248"/>
    </ligandPart>
</feature>
<feature type="transmembrane region" description="Helical" evidence="10">
    <location>
        <begin position="305"/>
        <end position="326"/>
    </location>
</feature>
<accession>A0A816B0Z0</accession>
<feature type="transmembrane region" description="Helical" evidence="10">
    <location>
        <begin position="210"/>
        <end position="229"/>
    </location>
</feature>
<organism evidence="11 12">
    <name type="scientific">Adineta ricciae</name>
    <name type="common">Rotifer</name>
    <dbReference type="NCBI Taxonomy" id="249248"/>
    <lineage>
        <taxon>Eukaryota</taxon>
        <taxon>Metazoa</taxon>
        <taxon>Spiralia</taxon>
        <taxon>Gnathifera</taxon>
        <taxon>Rotifera</taxon>
        <taxon>Eurotatoria</taxon>
        <taxon>Bdelloidea</taxon>
        <taxon>Adinetida</taxon>
        <taxon>Adinetidae</taxon>
        <taxon>Adineta</taxon>
    </lineage>
</organism>
<evidence type="ECO:0008006" key="13">
    <source>
        <dbReference type="Google" id="ProtNLM"/>
    </source>
</evidence>
<evidence type="ECO:0000313" key="12">
    <source>
        <dbReference type="Proteomes" id="UP000663828"/>
    </source>
</evidence>
<dbReference type="InterPro" id="IPR036396">
    <property type="entry name" value="Cyt_P450_sf"/>
</dbReference>
<dbReference type="GO" id="GO:0005506">
    <property type="term" value="F:iron ion binding"/>
    <property type="evidence" value="ECO:0007669"/>
    <property type="project" value="InterPro"/>
</dbReference>
<feature type="transmembrane region" description="Helical" evidence="10">
    <location>
        <begin position="37"/>
        <end position="54"/>
    </location>
</feature>
<keyword evidence="10" id="KW-1133">Transmembrane helix</keyword>
<protein>
    <recommendedName>
        <fullName evidence="13">Cytochrome P450</fullName>
    </recommendedName>
</protein>
<keyword evidence="6 8" id="KW-0408">Iron</keyword>
<dbReference type="PRINTS" id="PR00463">
    <property type="entry name" value="EP450I"/>
</dbReference>
<dbReference type="InterPro" id="IPR002401">
    <property type="entry name" value="Cyt_P450_E_grp-I"/>
</dbReference>
<keyword evidence="3 8" id="KW-0349">Heme</keyword>
<keyword evidence="7 9" id="KW-0503">Monooxygenase</keyword>
<dbReference type="InterPro" id="IPR050476">
    <property type="entry name" value="Insect_CytP450_Detox"/>
</dbReference>
<gene>
    <name evidence="11" type="ORF">XAT740_LOCUS48061</name>
</gene>
<dbReference type="PANTHER" id="PTHR24292:SF102">
    <property type="entry name" value="CYTOCHROME P450 FAMILY-RELATED"/>
    <property type="match status" value="1"/>
</dbReference>
<dbReference type="InterPro" id="IPR017972">
    <property type="entry name" value="Cyt_P450_CS"/>
</dbReference>
<sequence length="503" mass="57426">MLFELCLILLLIILYVIYVKRRYFSLHGSLPGLSPHFLFGNLIQAGVLFRNISVPNALRQFKARYGDVFQFWLGSSRIIVVSGVEDVQHVLTHRHIYDKGALSTRTFSILFPDAIVCCKGAKYKRHAAYILTLFRRTKVMANLDLMIDHVDKLLVRWRANDIDIIHQNILQQCQYLVLGIFGFIAFDYDLEILNGEDFTGNELTQALQDFVSAFQFLLFSPSFISSIYLKFNSRYRRAREVIKRHLYQIIEQELTENEESLANRKRTCFIASLVTSLQENESLEASKPEEDKKGLSRQEVLDEMLLFLVAGFETTATALAWFIHLMSKHPRVQSKIKAELASNGGTTQDITQDRLDSLVYLDCVVNEVLRFCPPLLAAVRTVGVDDVLPQSGAQLHEGDEVLIPIHNLARDTRLWSIDPDLFYPERFLEADKNHHPYALLPFSTGHRQCIGQDLARFELKVLAARLMQNVTFTDGGPQVNSGGHFARVSVMPKHIGVKISFDY</sequence>
<dbReference type="GO" id="GO:0004497">
    <property type="term" value="F:monooxygenase activity"/>
    <property type="evidence" value="ECO:0007669"/>
    <property type="project" value="UniProtKB-KW"/>
</dbReference>
<dbReference type="Gene3D" id="1.10.630.10">
    <property type="entry name" value="Cytochrome P450"/>
    <property type="match status" value="1"/>
</dbReference>
<keyword evidence="5 9" id="KW-0560">Oxidoreductase</keyword>
<dbReference type="GO" id="GO:0020037">
    <property type="term" value="F:heme binding"/>
    <property type="evidence" value="ECO:0007669"/>
    <property type="project" value="InterPro"/>
</dbReference>
<reference evidence="11" key="1">
    <citation type="submission" date="2021-02" db="EMBL/GenBank/DDBJ databases">
        <authorList>
            <person name="Nowell W R."/>
        </authorList>
    </citation>
    <scope>NUCLEOTIDE SEQUENCE</scope>
</reference>
<evidence type="ECO:0000256" key="6">
    <source>
        <dbReference type="ARBA" id="ARBA00023004"/>
    </source>
</evidence>
<dbReference type="SUPFAM" id="SSF48264">
    <property type="entry name" value="Cytochrome P450"/>
    <property type="match status" value="1"/>
</dbReference>
<evidence type="ECO:0000256" key="4">
    <source>
        <dbReference type="ARBA" id="ARBA00022723"/>
    </source>
</evidence>
<evidence type="ECO:0000256" key="7">
    <source>
        <dbReference type="ARBA" id="ARBA00023033"/>
    </source>
</evidence>
<name>A0A816B0Z0_ADIRI</name>
<feature type="transmembrane region" description="Helical" evidence="10">
    <location>
        <begin position="173"/>
        <end position="190"/>
    </location>
</feature>
<dbReference type="GO" id="GO:0016705">
    <property type="term" value="F:oxidoreductase activity, acting on paired donors, with incorporation or reduction of molecular oxygen"/>
    <property type="evidence" value="ECO:0007669"/>
    <property type="project" value="InterPro"/>
</dbReference>
<evidence type="ECO:0000313" key="11">
    <source>
        <dbReference type="EMBL" id="CAF1604075.1"/>
    </source>
</evidence>
<comment type="cofactor">
    <cofactor evidence="1 8">
        <name>heme</name>
        <dbReference type="ChEBI" id="CHEBI:30413"/>
    </cofactor>
</comment>
<evidence type="ECO:0000256" key="10">
    <source>
        <dbReference type="SAM" id="Phobius"/>
    </source>
</evidence>
<keyword evidence="10" id="KW-0812">Transmembrane</keyword>
<evidence type="ECO:0000256" key="2">
    <source>
        <dbReference type="ARBA" id="ARBA00010617"/>
    </source>
</evidence>
<dbReference type="Pfam" id="PF00067">
    <property type="entry name" value="p450"/>
    <property type="match status" value="1"/>
</dbReference>
<comment type="caution">
    <text evidence="11">The sequence shown here is derived from an EMBL/GenBank/DDBJ whole genome shotgun (WGS) entry which is preliminary data.</text>
</comment>
<dbReference type="CDD" id="cd00302">
    <property type="entry name" value="cytochrome_P450"/>
    <property type="match status" value="1"/>
</dbReference>
<dbReference type="AlphaFoldDB" id="A0A816B0Z0"/>
<dbReference type="EMBL" id="CAJNOR010006813">
    <property type="protein sequence ID" value="CAF1604075.1"/>
    <property type="molecule type" value="Genomic_DNA"/>
</dbReference>
<keyword evidence="12" id="KW-1185">Reference proteome</keyword>
<dbReference type="Proteomes" id="UP000663828">
    <property type="component" value="Unassembled WGS sequence"/>
</dbReference>
<proteinExistence type="inferred from homology"/>
<keyword evidence="10" id="KW-0472">Membrane</keyword>
<dbReference type="PRINTS" id="PR00385">
    <property type="entry name" value="P450"/>
</dbReference>
<dbReference type="PANTHER" id="PTHR24292">
    <property type="entry name" value="CYTOCHROME P450"/>
    <property type="match status" value="1"/>
</dbReference>
<comment type="similarity">
    <text evidence="2 9">Belongs to the cytochrome P450 family.</text>
</comment>
<evidence type="ECO:0000256" key="9">
    <source>
        <dbReference type="RuleBase" id="RU000461"/>
    </source>
</evidence>